<feature type="transmembrane region" description="Helical" evidence="7">
    <location>
        <begin position="187"/>
        <end position="206"/>
    </location>
</feature>
<dbReference type="OrthoDB" id="3648309at2759"/>
<evidence type="ECO:0000256" key="2">
    <source>
        <dbReference type="ARBA" id="ARBA00005587"/>
    </source>
</evidence>
<comment type="subcellular location">
    <subcellularLocation>
        <location evidence="1">Membrane</location>
        <topology evidence="1">Multi-pass membrane protein</topology>
    </subcellularLocation>
</comment>
<dbReference type="STRING" id="984486.A0A1E3QWR9"/>
<feature type="compositionally biased region" description="Low complexity" evidence="6">
    <location>
        <begin position="1"/>
        <end position="12"/>
    </location>
</feature>
<feature type="transmembrane region" description="Helical" evidence="7">
    <location>
        <begin position="70"/>
        <end position="87"/>
    </location>
</feature>
<dbReference type="GeneID" id="30146002"/>
<name>A0A1E3QWR9_9ASCO</name>
<dbReference type="AlphaFoldDB" id="A0A1E3QWR9"/>
<feature type="transmembrane region" description="Helical" evidence="7">
    <location>
        <begin position="218"/>
        <end position="238"/>
    </location>
</feature>
<accession>A0A1E3QWR9</accession>
<feature type="transmembrane region" description="Helical" evidence="7">
    <location>
        <begin position="99"/>
        <end position="118"/>
    </location>
</feature>
<keyword evidence="4 7" id="KW-1133">Transmembrane helix</keyword>
<evidence type="ECO:0000256" key="6">
    <source>
        <dbReference type="SAM" id="MobiDB-lite"/>
    </source>
</evidence>
<evidence type="ECO:0008006" key="10">
    <source>
        <dbReference type="Google" id="ProtNLM"/>
    </source>
</evidence>
<evidence type="ECO:0000256" key="7">
    <source>
        <dbReference type="SAM" id="Phobius"/>
    </source>
</evidence>
<reference evidence="9" key="1">
    <citation type="submission" date="2016-05" db="EMBL/GenBank/DDBJ databases">
        <title>Comparative genomics of biotechnologically important yeasts.</title>
        <authorList>
            <consortium name="DOE Joint Genome Institute"/>
            <person name="Riley R."/>
            <person name="Haridas S."/>
            <person name="Wolfe K.H."/>
            <person name="Lopes M.R."/>
            <person name="Hittinger C.T."/>
            <person name="Goker M."/>
            <person name="Salamov A."/>
            <person name="Wisecaver J."/>
            <person name="Long T.M."/>
            <person name="Aerts A.L."/>
            <person name="Barry K."/>
            <person name="Choi C."/>
            <person name="Clum A."/>
            <person name="Coughlan A.Y."/>
            <person name="Deshpande S."/>
            <person name="Douglass A.P."/>
            <person name="Hanson S.J."/>
            <person name="Klenk H.-P."/>
            <person name="Labutti K."/>
            <person name="Lapidus A."/>
            <person name="Lindquist E."/>
            <person name="Lipzen A."/>
            <person name="Meier-Kolthoff J.P."/>
            <person name="Ohm R.A."/>
            <person name="Otillar R.P."/>
            <person name="Pangilinan J."/>
            <person name="Peng Y."/>
            <person name="Rokas A."/>
            <person name="Rosa C.A."/>
            <person name="Scheuner C."/>
            <person name="Sibirny A.A."/>
            <person name="Slot J.C."/>
            <person name="Stielow J.B."/>
            <person name="Sun H."/>
            <person name="Kurtzman C.P."/>
            <person name="Blackwell M."/>
            <person name="Grigoriev I.V."/>
            <person name="Jeffries T.W."/>
        </authorList>
    </citation>
    <scope>NUCLEOTIDE SEQUENCE [LARGE SCALE GENOMIC DNA]</scope>
    <source>
        <strain evidence="9">NRRL Y-12698</strain>
    </source>
</reference>
<protein>
    <recommendedName>
        <fullName evidence="10">Ammonia transport outward protein 2</fullName>
    </recommendedName>
</protein>
<dbReference type="PANTHER" id="PTHR31123:SF1">
    <property type="entry name" value="ACCUMULATION OF DYADS PROTEIN 2-RELATED"/>
    <property type="match status" value="1"/>
</dbReference>
<dbReference type="GO" id="GO:0015123">
    <property type="term" value="F:acetate transmembrane transporter activity"/>
    <property type="evidence" value="ECO:0007669"/>
    <property type="project" value="TreeGrafter"/>
</dbReference>
<keyword evidence="3 7" id="KW-0812">Transmembrane</keyword>
<dbReference type="EMBL" id="KV454427">
    <property type="protein sequence ID" value="ODQ82090.1"/>
    <property type="molecule type" value="Genomic_DNA"/>
</dbReference>
<dbReference type="Pfam" id="PF01184">
    <property type="entry name" value="Gpr1_Fun34_YaaH"/>
    <property type="match status" value="1"/>
</dbReference>
<dbReference type="Proteomes" id="UP000094336">
    <property type="component" value="Unassembled WGS sequence"/>
</dbReference>
<evidence type="ECO:0000313" key="8">
    <source>
        <dbReference type="EMBL" id="ODQ82090.1"/>
    </source>
</evidence>
<gene>
    <name evidence="8" type="ORF">BABINDRAFT_160286</name>
</gene>
<sequence>MSQSHTSSSQGSYHEEEEFGKVEHGNDGTRAYVIIGKQKFLKEDLAQAFGGNFQVEQYAPAPSRKFGNPAPLGLSAFALTTFVLSMINARAMGISHANVVVGLALFYGGFIQLLAGMWEIAVENTFGGVALSSYGGFWMSWAALNVPWFGISTAYTDSKEHTNAIAFFLLGWTIFTFMLWLCTMKSTWAFFALFSFLLVTFILLTIGDFTGKLGVTRAGGVFGVITAFIAWYNAYAGIANPQNTYVHVKAVAMPSFA</sequence>
<evidence type="ECO:0000313" key="9">
    <source>
        <dbReference type="Proteomes" id="UP000094336"/>
    </source>
</evidence>
<dbReference type="GO" id="GO:0005886">
    <property type="term" value="C:plasma membrane"/>
    <property type="evidence" value="ECO:0007669"/>
    <property type="project" value="TreeGrafter"/>
</dbReference>
<keyword evidence="9" id="KW-1185">Reference proteome</keyword>
<evidence type="ECO:0000256" key="5">
    <source>
        <dbReference type="ARBA" id="ARBA00023136"/>
    </source>
</evidence>
<proteinExistence type="inferred from homology"/>
<dbReference type="InterPro" id="IPR047622">
    <property type="entry name" value="GPR1_FUN34_YAAH"/>
</dbReference>
<feature type="region of interest" description="Disordered" evidence="6">
    <location>
        <begin position="1"/>
        <end position="21"/>
    </location>
</feature>
<dbReference type="NCBIfam" id="NF038013">
    <property type="entry name" value="AceTr_1"/>
    <property type="match status" value="1"/>
</dbReference>
<dbReference type="PANTHER" id="PTHR31123">
    <property type="entry name" value="ACCUMULATION OF DYADS PROTEIN 2-RELATED"/>
    <property type="match status" value="1"/>
</dbReference>
<evidence type="ECO:0000256" key="3">
    <source>
        <dbReference type="ARBA" id="ARBA00022692"/>
    </source>
</evidence>
<evidence type="ECO:0000256" key="1">
    <source>
        <dbReference type="ARBA" id="ARBA00004141"/>
    </source>
</evidence>
<comment type="similarity">
    <text evidence="2">Belongs to the acetate uptake transporter (AceTr) (TC 2.A.96) family.</text>
</comment>
<dbReference type="RefSeq" id="XP_018987418.1">
    <property type="nucleotide sequence ID" value="XM_019128149.1"/>
</dbReference>
<keyword evidence="5 7" id="KW-0472">Membrane</keyword>
<feature type="transmembrane region" description="Helical" evidence="7">
    <location>
        <begin position="163"/>
        <end position="181"/>
    </location>
</feature>
<dbReference type="PROSITE" id="PS01114">
    <property type="entry name" value="GPR1_FUN34_YAAH"/>
    <property type="match status" value="1"/>
</dbReference>
<dbReference type="InterPro" id="IPR000791">
    <property type="entry name" value="Gpr1/Fun34/SatP-like"/>
</dbReference>
<organism evidence="8 9">
    <name type="scientific">Babjeviella inositovora NRRL Y-12698</name>
    <dbReference type="NCBI Taxonomy" id="984486"/>
    <lineage>
        <taxon>Eukaryota</taxon>
        <taxon>Fungi</taxon>
        <taxon>Dikarya</taxon>
        <taxon>Ascomycota</taxon>
        <taxon>Saccharomycotina</taxon>
        <taxon>Pichiomycetes</taxon>
        <taxon>Serinales incertae sedis</taxon>
        <taxon>Babjeviella</taxon>
    </lineage>
</organism>
<evidence type="ECO:0000256" key="4">
    <source>
        <dbReference type="ARBA" id="ARBA00022989"/>
    </source>
</evidence>
<feature type="transmembrane region" description="Helical" evidence="7">
    <location>
        <begin position="138"/>
        <end position="156"/>
    </location>
</feature>
<dbReference type="InterPro" id="IPR051633">
    <property type="entry name" value="AceTr"/>
</dbReference>